<dbReference type="PANTHER" id="PTHR21180:SF32">
    <property type="entry name" value="ENDONUCLEASE_EXONUCLEASE_PHOSPHATASE FAMILY DOMAIN-CONTAINING PROTEIN 1"/>
    <property type="match status" value="1"/>
</dbReference>
<dbReference type="Pfam" id="PF12836">
    <property type="entry name" value="HHH_3"/>
    <property type="match status" value="1"/>
</dbReference>
<dbReference type="InterPro" id="IPR004509">
    <property type="entry name" value="Competence_ComEA_HhH"/>
</dbReference>
<reference evidence="4 5" key="1">
    <citation type="submission" date="2023-07" db="EMBL/GenBank/DDBJ databases">
        <title>Genomic Encyclopedia of Type Strains, Phase IV (KMG-IV): sequencing the most valuable type-strain genomes for metagenomic binning, comparative biology and taxonomic classification.</title>
        <authorList>
            <person name="Goeker M."/>
        </authorList>
    </citation>
    <scope>NUCLEOTIDE SEQUENCE [LARGE SCALE GENOMIC DNA]</scope>
    <source>
        <strain evidence="4 5">DSM 12751</strain>
    </source>
</reference>
<evidence type="ECO:0000256" key="2">
    <source>
        <dbReference type="SAM" id="Phobius"/>
    </source>
</evidence>
<protein>
    <submittedName>
        <fullName evidence="4">Competence protein ComEA</fullName>
    </submittedName>
</protein>
<feature type="compositionally biased region" description="Low complexity" evidence="1">
    <location>
        <begin position="172"/>
        <end position="187"/>
    </location>
</feature>
<evidence type="ECO:0000256" key="1">
    <source>
        <dbReference type="SAM" id="MobiDB-lite"/>
    </source>
</evidence>
<keyword evidence="5" id="KW-1185">Reference proteome</keyword>
<keyword evidence="2" id="KW-0812">Transmembrane</keyword>
<sequence>MKKKWTSREKKWLVYVAIACAVVGSLLFSFFTGQKNMEQIELELVYEGTLNGDEQHEQIEEPESEGKKTNQGEHLDQVKLTDQVNQVDQVSHTDVNEVIVDVKGAVDKPGVYNLQDGDRVIDALNKAGQVRAEGSTNHINLAQKVYDGMVIYVPTLNEIEDGQLPVVLDDLNSPQTPQSANSPSSSSGKININTASADELQNLPGVGASRAQAIIQYRTEQGLFQHIEELMNISGIGSKIYDQLKEMIEI</sequence>
<dbReference type="NCBIfam" id="TIGR00426">
    <property type="entry name" value="competence protein ComEA helix-hairpin-helix repeat region"/>
    <property type="match status" value="1"/>
</dbReference>
<dbReference type="InterPro" id="IPR051675">
    <property type="entry name" value="Endo/Exo/Phosphatase_dom_1"/>
</dbReference>
<dbReference type="Gene3D" id="1.10.150.320">
    <property type="entry name" value="Photosystem II 12 kDa extrinsic protein"/>
    <property type="match status" value="1"/>
</dbReference>
<gene>
    <name evidence="4" type="ORF">J2S11_000023</name>
</gene>
<feature type="domain" description="Helix-hairpin-helix DNA-binding motif class 1" evidence="3">
    <location>
        <begin position="228"/>
        <end position="247"/>
    </location>
</feature>
<evidence type="ECO:0000313" key="5">
    <source>
        <dbReference type="Proteomes" id="UP001235840"/>
    </source>
</evidence>
<keyword evidence="2" id="KW-1133">Transmembrane helix</keyword>
<name>A0ABT9VT04_9BACI</name>
<evidence type="ECO:0000259" key="3">
    <source>
        <dbReference type="SMART" id="SM00278"/>
    </source>
</evidence>
<dbReference type="InterPro" id="IPR003583">
    <property type="entry name" value="Hlx-hairpin-Hlx_DNA-bd_motif"/>
</dbReference>
<feature type="region of interest" description="Disordered" evidence="1">
    <location>
        <begin position="172"/>
        <end position="191"/>
    </location>
</feature>
<dbReference type="SMART" id="SM00278">
    <property type="entry name" value="HhH1"/>
    <property type="match status" value="2"/>
</dbReference>
<feature type="domain" description="Helix-hairpin-helix DNA-binding motif class 1" evidence="3">
    <location>
        <begin position="198"/>
        <end position="217"/>
    </location>
</feature>
<evidence type="ECO:0000313" key="4">
    <source>
        <dbReference type="EMBL" id="MDQ0164124.1"/>
    </source>
</evidence>
<dbReference type="RefSeq" id="WP_307389278.1">
    <property type="nucleotide sequence ID" value="NZ_BAAADK010000009.1"/>
</dbReference>
<dbReference type="Pfam" id="PF10531">
    <property type="entry name" value="SLBB"/>
    <property type="match status" value="1"/>
</dbReference>
<feature type="transmembrane region" description="Helical" evidence="2">
    <location>
        <begin position="12"/>
        <end position="31"/>
    </location>
</feature>
<dbReference type="Proteomes" id="UP001235840">
    <property type="component" value="Unassembled WGS sequence"/>
</dbReference>
<proteinExistence type="predicted"/>
<dbReference type="PANTHER" id="PTHR21180">
    <property type="entry name" value="ENDONUCLEASE/EXONUCLEASE/PHOSPHATASE FAMILY DOMAIN-CONTAINING PROTEIN 1"/>
    <property type="match status" value="1"/>
</dbReference>
<comment type="caution">
    <text evidence="4">The sequence shown here is derived from an EMBL/GenBank/DDBJ whole genome shotgun (WGS) entry which is preliminary data.</text>
</comment>
<dbReference type="InterPro" id="IPR010994">
    <property type="entry name" value="RuvA_2-like"/>
</dbReference>
<dbReference type="Gene3D" id="3.10.560.10">
    <property type="entry name" value="Outer membrane lipoprotein wza domain like"/>
    <property type="match status" value="1"/>
</dbReference>
<dbReference type="SUPFAM" id="SSF47781">
    <property type="entry name" value="RuvA domain 2-like"/>
    <property type="match status" value="1"/>
</dbReference>
<dbReference type="EMBL" id="JAUSTY010000001">
    <property type="protein sequence ID" value="MDQ0164124.1"/>
    <property type="molecule type" value="Genomic_DNA"/>
</dbReference>
<organism evidence="4 5">
    <name type="scientific">Caldalkalibacillus horti</name>
    <dbReference type="NCBI Taxonomy" id="77523"/>
    <lineage>
        <taxon>Bacteria</taxon>
        <taxon>Bacillati</taxon>
        <taxon>Bacillota</taxon>
        <taxon>Bacilli</taxon>
        <taxon>Bacillales</taxon>
        <taxon>Bacillaceae</taxon>
        <taxon>Caldalkalibacillus</taxon>
    </lineage>
</organism>
<dbReference type="InterPro" id="IPR019554">
    <property type="entry name" value="Soluble_ligand-bd"/>
</dbReference>
<accession>A0ABT9VT04</accession>
<keyword evidence="2" id="KW-0472">Membrane</keyword>